<dbReference type="GO" id="GO:0008270">
    <property type="term" value="F:zinc ion binding"/>
    <property type="evidence" value="ECO:0007669"/>
    <property type="project" value="UniProtKB-KW"/>
</dbReference>
<keyword evidence="4" id="KW-1185">Reference proteome</keyword>
<name>A0A140LE15_9FIRM</name>
<dbReference type="RefSeq" id="WP_066350796.1">
    <property type="nucleotide sequence ID" value="NZ_LOED01000001.1"/>
</dbReference>
<dbReference type="EMBL" id="LOED01000001">
    <property type="protein sequence ID" value="KXG78790.1"/>
    <property type="molecule type" value="Genomic_DNA"/>
</dbReference>
<dbReference type="STRING" id="520764.AN618_01280"/>
<reference evidence="3 4" key="1">
    <citation type="submission" date="2015-12" db="EMBL/GenBank/DDBJ databases">
        <title>Draft genome sequnece of Fervidicola ferrireducens strain Y170.</title>
        <authorList>
            <person name="Patel B.K."/>
        </authorList>
    </citation>
    <scope>NUCLEOTIDE SEQUENCE [LARGE SCALE GENOMIC DNA]</scope>
    <source>
        <strain evidence="3 4">Y170</strain>
    </source>
</reference>
<evidence type="ECO:0000256" key="1">
    <source>
        <dbReference type="PROSITE-ProRule" id="PRU00325"/>
    </source>
</evidence>
<dbReference type="InterPro" id="IPR007527">
    <property type="entry name" value="Znf_SWIM"/>
</dbReference>
<dbReference type="Pfam" id="PF04434">
    <property type="entry name" value="SWIM"/>
    <property type="match status" value="1"/>
</dbReference>
<keyword evidence="1" id="KW-0479">Metal-binding</keyword>
<dbReference type="Proteomes" id="UP000070427">
    <property type="component" value="Unassembled WGS sequence"/>
</dbReference>
<dbReference type="OrthoDB" id="9814088at2"/>
<feature type="domain" description="SWIM-type" evidence="2">
    <location>
        <begin position="50"/>
        <end position="89"/>
    </location>
</feature>
<sequence>MEIANLQDVLSSIPPEIVKRGLVYYEVGAVKSGVFHGNTFRAVVRGTRDYEVLLELRGNVLTAFRCTCPYVRQYDSMCKHVVAALWYIHKSKGDLKRPWAIKRKDVEAEVLSELFSKSREAWID</sequence>
<gene>
    <name evidence="3" type="ORF">AN618_01280</name>
</gene>
<dbReference type="AlphaFoldDB" id="A0A140LE15"/>
<keyword evidence="1" id="KW-0863">Zinc-finger</keyword>
<dbReference type="PROSITE" id="PS50966">
    <property type="entry name" value="ZF_SWIM"/>
    <property type="match status" value="1"/>
</dbReference>
<keyword evidence="1" id="KW-0862">Zinc</keyword>
<proteinExistence type="predicted"/>
<evidence type="ECO:0000313" key="4">
    <source>
        <dbReference type="Proteomes" id="UP000070427"/>
    </source>
</evidence>
<evidence type="ECO:0000259" key="2">
    <source>
        <dbReference type="PROSITE" id="PS50966"/>
    </source>
</evidence>
<protein>
    <recommendedName>
        <fullName evidence="2">SWIM-type domain-containing protein</fullName>
    </recommendedName>
</protein>
<dbReference type="InParanoid" id="A0A140LE15"/>
<comment type="caution">
    <text evidence="3">The sequence shown here is derived from an EMBL/GenBank/DDBJ whole genome shotgun (WGS) entry which is preliminary data.</text>
</comment>
<organism evidence="3 4">
    <name type="scientific">Fervidicola ferrireducens</name>
    <dbReference type="NCBI Taxonomy" id="520764"/>
    <lineage>
        <taxon>Bacteria</taxon>
        <taxon>Bacillati</taxon>
        <taxon>Bacillota</taxon>
        <taxon>Clostridia</taxon>
        <taxon>Thermosediminibacterales</taxon>
        <taxon>Thermosediminibacteraceae</taxon>
        <taxon>Fervidicola</taxon>
    </lineage>
</organism>
<evidence type="ECO:0000313" key="3">
    <source>
        <dbReference type="EMBL" id="KXG78790.1"/>
    </source>
</evidence>
<accession>A0A140LE15</accession>